<name>A0A518CSH4_9PLAN</name>
<reference evidence="2 3" key="1">
    <citation type="submission" date="2019-02" db="EMBL/GenBank/DDBJ databases">
        <title>Deep-cultivation of Planctomycetes and their phenomic and genomic characterization uncovers novel biology.</title>
        <authorList>
            <person name="Wiegand S."/>
            <person name="Jogler M."/>
            <person name="Boedeker C."/>
            <person name="Pinto D."/>
            <person name="Vollmers J."/>
            <person name="Rivas-Marin E."/>
            <person name="Kohn T."/>
            <person name="Peeters S.H."/>
            <person name="Heuer A."/>
            <person name="Rast P."/>
            <person name="Oberbeckmann S."/>
            <person name="Bunk B."/>
            <person name="Jeske O."/>
            <person name="Meyerdierks A."/>
            <person name="Storesund J.E."/>
            <person name="Kallscheuer N."/>
            <person name="Luecker S."/>
            <person name="Lage O.M."/>
            <person name="Pohl T."/>
            <person name="Merkel B.J."/>
            <person name="Hornburger P."/>
            <person name="Mueller R.-W."/>
            <person name="Bruemmer F."/>
            <person name="Labrenz M."/>
            <person name="Spormann A.M."/>
            <person name="Op den Camp H."/>
            <person name="Overmann J."/>
            <person name="Amann R."/>
            <person name="Jetten M.S.M."/>
            <person name="Mascher T."/>
            <person name="Medema M.H."/>
            <person name="Devos D.P."/>
            <person name="Kaster A.-K."/>
            <person name="Ovreas L."/>
            <person name="Rohde M."/>
            <person name="Galperin M.Y."/>
            <person name="Jogler C."/>
        </authorList>
    </citation>
    <scope>NUCLEOTIDE SEQUENCE [LARGE SCALE GENOMIC DNA]</scope>
    <source>
        <strain evidence="2 3">Pla110</strain>
    </source>
</reference>
<dbReference type="Pfam" id="PF13174">
    <property type="entry name" value="TPR_6"/>
    <property type="match status" value="2"/>
</dbReference>
<feature type="compositionally biased region" description="Basic and acidic residues" evidence="1">
    <location>
        <begin position="204"/>
        <end position="213"/>
    </location>
</feature>
<sequence length="501" mass="57209">MDNIMKHLLTISRSALIAAVSMMTLLGGMSGCRTGLDMSRMGFRNRATADELASTDDIKGPLERILPIGARGSSTGSTGGYAFSERNPEYKRASKLHDEGKFSEAEKAFKQLSKATKDGALQEDSMFMMAECQFQQKRYPQAQDSFDELLNAYPSTRHTTQTTQRLFQIGRYWLNFEEIVTPNEIQQVDFEQPGKQPALATAEDSARKNREKPLSQRYALVPNLRDRSRPYFDTDGRAIEALRSVWLKDPTGPLADDALMMTASYYLRKGDYVEADNFFTIIRNEYPDSPHFQNAFVFGSHAKLVAYQGPEYDGQQLLAARDLKESTLRIFKDLPEKEMLKEELRMIYEEEARKEWQKALFWEKKKNPKAVQIQCRELLRRYPSSESADLARQKLAQLGENVESPSRELRLPSIPRPFSQDQMNDAKPLKEGSPSAGDQRQWEASNKTAEQPQKSGGSWFPWKKREEPQAVPDKPEGAERLVPEFESAPDSEEEEFIRQLL</sequence>
<dbReference type="InterPro" id="IPR011990">
    <property type="entry name" value="TPR-like_helical_dom_sf"/>
</dbReference>
<dbReference type="InterPro" id="IPR019734">
    <property type="entry name" value="TPR_rpt"/>
</dbReference>
<dbReference type="Proteomes" id="UP000317178">
    <property type="component" value="Chromosome"/>
</dbReference>
<dbReference type="SUPFAM" id="SSF48452">
    <property type="entry name" value="TPR-like"/>
    <property type="match status" value="1"/>
</dbReference>
<gene>
    <name evidence="2" type="primary">bamD_2</name>
    <name evidence="2" type="ORF">Pla110_39210</name>
</gene>
<feature type="region of interest" description="Disordered" evidence="1">
    <location>
        <begin position="191"/>
        <end position="213"/>
    </location>
</feature>
<protein>
    <submittedName>
        <fullName evidence="2">Outer membrane protein assembly factor BamD</fullName>
    </submittedName>
</protein>
<organism evidence="2 3">
    <name type="scientific">Polystyrenella longa</name>
    <dbReference type="NCBI Taxonomy" id="2528007"/>
    <lineage>
        <taxon>Bacteria</taxon>
        <taxon>Pseudomonadati</taxon>
        <taxon>Planctomycetota</taxon>
        <taxon>Planctomycetia</taxon>
        <taxon>Planctomycetales</taxon>
        <taxon>Planctomycetaceae</taxon>
        <taxon>Polystyrenella</taxon>
    </lineage>
</organism>
<dbReference type="AlphaFoldDB" id="A0A518CSH4"/>
<feature type="region of interest" description="Disordered" evidence="1">
    <location>
        <begin position="397"/>
        <end position="501"/>
    </location>
</feature>
<keyword evidence="3" id="KW-1185">Reference proteome</keyword>
<evidence type="ECO:0000256" key="1">
    <source>
        <dbReference type="SAM" id="MobiDB-lite"/>
    </source>
</evidence>
<feature type="compositionally biased region" description="Polar residues" evidence="1">
    <location>
        <begin position="436"/>
        <end position="456"/>
    </location>
</feature>
<feature type="compositionally biased region" description="Basic and acidic residues" evidence="1">
    <location>
        <begin position="463"/>
        <end position="483"/>
    </location>
</feature>
<dbReference type="Gene3D" id="1.25.40.10">
    <property type="entry name" value="Tetratricopeptide repeat domain"/>
    <property type="match status" value="2"/>
</dbReference>
<proteinExistence type="predicted"/>
<dbReference type="KEGG" id="plon:Pla110_39210"/>
<evidence type="ECO:0000313" key="2">
    <source>
        <dbReference type="EMBL" id="QDU82166.1"/>
    </source>
</evidence>
<dbReference type="PROSITE" id="PS51257">
    <property type="entry name" value="PROKAR_LIPOPROTEIN"/>
    <property type="match status" value="1"/>
</dbReference>
<accession>A0A518CSH4</accession>
<dbReference type="EMBL" id="CP036281">
    <property type="protein sequence ID" value="QDU82166.1"/>
    <property type="molecule type" value="Genomic_DNA"/>
</dbReference>
<evidence type="ECO:0000313" key="3">
    <source>
        <dbReference type="Proteomes" id="UP000317178"/>
    </source>
</evidence>